<dbReference type="AlphaFoldDB" id="A0A844GLS4"/>
<reference evidence="3 4" key="1">
    <citation type="submission" date="2019-11" db="EMBL/GenBank/DDBJ databases">
        <title>Draft genome sequence of Blautia luti DSM 14534T, isolated from human stool.</title>
        <authorList>
            <person name="Ortiz R."/>
            <person name="Melis-Arcos F."/>
            <person name="Covarrubias P."/>
            <person name="Cardenas J.P."/>
            <person name="Perez-Donoso J."/>
            <person name="Almonacid D."/>
        </authorList>
    </citation>
    <scope>NUCLEOTIDE SEQUENCE [LARGE SCALE GENOMIC DNA]</scope>
    <source>
        <strain evidence="3 4">DSM 14534</strain>
    </source>
</reference>
<feature type="transmembrane region" description="Helical" evidence="1">
    <location>
        <begin position="324"/>
        <end position="343"/>
    </location>
</feature>
<feature type="transmembrane region" description="Helical" evidence="1">
    <location>
        <begin position="12"/>
        <end position="30"/>
    </location>
</feature>
<feature type="transmembrane region" description="Helical" evidence="1">
    <location>
        <begin position="152"/>
        <end position="170"/>
    </location>
</feature>
<organism evidence="3 4">
    <name type="scientific">Blautia luti DSM 14534 = JCM 17040</name>
    <dbReference type="NCBI Taxonomy" id="649762"/>
    <lineage>
        <taxon>Bacteria</taxon>
        <taxon>Bacillati</taxon>
        <taxon>Bacillota</taxon>
        <taxon>Clostridia</taxon>
        <taxon>Lachnospirales</taxon>
        <taxon>Lachnospiraceae</taxon>
        <taxon>Blautia</taxon>
    </lineage>
</organism>
<dbReference type="EMBL" id="WMBC01000008">
    <property type="protein sequence ID" value="MTD61650.1"/>
    <property type="molecule type" value="Genomic_DNA"/>
</dbReference>
<sequence length="361" mass="40718">MKNGLKKEDSMALKGLAVMMMVFHHCFYKASKFAKYDVAFRGISANSVMTAASCMKICVALFAFVSGYGLMCGYSRYKSEKNPGTSRWIGAHLVSTLSGYWFIAAGAYVLYAFLASSGFESWGENVPQRFVAVIIDILGLAKLAGTKILNGSWWYMSAAVLFIIFVPIGYTAIKKWGWAVVLGIIVILPRATGMGFPGGADVFSFFLAFVTGMVCAEYNFFSWFHELGSGRKNGRLCKGLLLFGCLAAAFCLYPKLDLKVIWEYHYMAVPFLVIMFCVEYLFKIPWISSVFQHFGKYSLDIWLIHTFIRDYFGKFVFAVREFWLIPVVLLLISLLLAYVVEVLKRVTGYQKLISALMRKLR</sequence>
<feature type="transmembrane region" description="Helical" evidence="1">
    <location>
        <begin position="262"/>
        <end position="282"/>
    </location>
</feature>
<feature type="transmembrane region" description="Helical" evidence="1">
    <location>
        <begin position="91"/>
        <end position="114"/>
    </location>
</feature>
<proteinExistence type="predicted"/>
<evidence type="ECO:0000256" key="1">
    <source>
        <dbReference type="SAM" id="Phobius"/>
    </source>
</evidence>
<dbReference type="InterPro" id="IPR002656">
    <property type="entry name" value="Acyl_transf_3_dom"/>
</dbReference>
<keyword evidence="1" id="KW-1133">Transmembrane helix</keyword>
<comment type="caution">
    <text evidence="3">The sequence shown here is derived from an EMBL/GenBank/DDBJ whole genome shotgun (WGS) entry which is preliminary data.</text>
</comment>
<dbReference type="RefSeq" id="WP_154780479.1">
    <property type="nucleotide sequence ID" value="NZ_WMBC01000008.1"/>
</dbReference>
<keyword evidence="3" id="KW-0808">Transferase</keyword>
<dbReference type="Pfam" id="PF01757">
    <property type="entry name" value="Acyl_transf_3"/>
    <property type="match status" value="1"/>
</dbReference>
<feature type="transmembrane region" description="Helical" evidence="1">
    <location>
        <begin position="177"/>
        <end position="196"/>
    </location>
</feature>
<dbReference type="Proteomes" id="UP000437824">
    <property type="component" value="Unassembled WGS sequence"/>
</dbReference>
<evidence type="ECO:0000259" key="2">
    <source>
        <dbReference type="Pfam" id="PF01757"/>
    </source>
</evidence>
<feature type="transmembrane region" description="Helical" evidence="1">
    <location>
        <begin position="236"/>
        <end position="256"/>
    </location>
</feature>
<feature type="domain" description="Acyltransferase 3" evidence="2">
    <location>
        <begin position="12"/>
        <end position="340"/>
    </location>
</feature>
<dbReference type="GO" id="GO:0016747">
    <property type="term" value="F:acyltransferase activity, transferring groups other than amino-acyl groups"/>
    <property type="evidence" value="ECO:0007669"/>
    <property type="project" value="InterPro"/>
</dbReference>
<keyword evidence="3" id="KW-0012">Acyltransferase</keyword>
<feature type="transmembrane region" description="Helical" evidence="1">
    <location>
        <begin position="50"/>
        <end position="70"/>
    </location>
</feature>
<evidence type="ECO:0000313" key="3">
    <source>
        <dbReference type="EMBL" id="MTD61650.1"/>
    </source>
</evidence>
<keyword evidence="1" id="KW-0472">Membrane</keyword>
<accession>A0A844GLS4</accession>
<feature type="transmembrane region" description="Helical" evidence="1">
    <location>
        <begin position="202"/>
        <end position="224"/>
    </location>
</feature>
<evidence type="ECO:0000313" key="4">
    <source>
        <dbReference type="Proteomes" id="UP000437824"/>
    </source>
</evidence>
<protein>
    <submittedName>
        <fullName evidence="3">Acyltransferase family protein</fullName>
    </submittedName>
</protein>
<keyword evidence="1" id="KW-0812">Transmembrane</keyword>
<gene>
    <name evidence="3" type="ORF">GKZ57_10380</name>
</gene>
<name>A0A844GLS4_9FIRM</name>